<protein>
    <submittedName>
        <fullName evidence="4">Uncharacterized protein</fullName>
    </submittedName>
</protein>
<evidence type="ECO:0000259" key="2">
    <source>
        <dbReference type="Pfam" id="PF24883"/>
    </source>
</evidence>
<accession>A0A2B7XKG2</accession>
<sequence length="1057" mass="120516">MQIISFSHEAISTWKQCVETGSADENLAQRATSLSAFTAQLKESLETTPKPLTKEENELLEVSKQCLATSTQLNEELNKISKRFTEKPLGLFRGAVRMFRKGDRIPKLRKTMESYQEVLESGLLIKLCTQDEAKDIQNREEFSELNNTLQVFIKLYAEGQTRISELVMGVDKIGELVTAEFAKARKDQAREGVLRGLKFEGMNERRNIISEAHDGTFRWVFYDDQEASGECVDIDDPLASRSGVVRYDEGFTDNTSRPWDSFPDWLKSADGLYWISGKAGSGKSTLMKYLVGNHQTQLNLATWCPNPRIISHFFWISGHGMQRSIKGFLCSSLFQIISNNANLFDILIAKFPQILLKDSPSDWDVAELEKITLYALAEHTGATCIFLDGLDEISEAGSAFQLLNLLDKLKDMRMVKLCVSSRPEVRFARTLSKYPKLCVQDLTYQDIFKYTTDFLRPLISLTTDEVSSIYLKNFASTLCRKSDGVFLWAHLALRSLQNGITNNDDLKELYHRLDILPKGLHELFNDMWFRLGEDQSIYQIAAAKYFNFVVESQWRREAFDFEYSLSTFHLMAALDTSVQKELLNNGISLDMGALRSKCKLTINHVLTRCAGILEHHSLRGYFSTARPNVITPFSRQAVSFIHRSASDFLLGTEEGQNILKHDKSTKEDRHASLLRASLVEFQVNAIHSPMGIEHQILFLLDFLHDAGQVGKRLRHLPIRQVLHTTRHVYTNAPHRGLSQKKPDLYFLLAESCLLDIVITMLQASREPISARDMSYLLICVISGSLRHGGLESAFAEITWLLDHGADVNLRGLSIRELLRLPSTYSAPHSILMRLVMDLHKFPGSTTLALIGILCDRGAFLQEESAIFYFYASSHNELSETHTIWPCVGWPIWRRMENQVENQVVYKANLSFLLRLTLMSIHTAKISGNQSKQWPPGDIAKELLDRTRVGVPDPPEILGYINSREYQHEAVFRKFTRSKDRALITRSLVKHLWLSARQESVTSISDLWELFHTTSKYCEKKFLSQLEDSLVKSGLLVPWEDCWNEFSSFNSIMADQPF</sequence>
<keyword evidence="5" id="KW-1185">Reference proteome</keyword>
<feature type="domain" description="DUF7791" evidence="3">
    <location>
        <begin position="537"/>
        <end position="683"/>
    </location>
</feature>
<gene>
    <name evidence="4" type="ORF">AJ80_07675</name>
</gene>
<evidence type="ECO:0000256" key="1">
    <source>
        <dbReference type="ARBA" id="ARBA00022737"/>
    </source>
</evidence>
<feature type="domain" description="Nephrocystin 3-like N-terminal" evidence="2">
    <location>
        <begin position="261"/>
        <end position="422"/>
    </location>
</feature>
<dbReference type="InterPro" id="IPR056693">
    <property type="entry name" value="DUF7791"/>
</dbReference>
<dbReference type="SUPFAM" id="SSF52540">
    <property type="entry name" value="P-loop containing nucleoside triphosphate hydrolases"/>
    <property type="match status" value="1"/>
</dbReference>
<dbReference type="InterPro" id="IPR056884">
    <property type="entry name" value="NPHP3-like_N"/>
</dbReference>
<dbReference type="AlphaFoldDB" id="A0A2B7XKG2"/>
<comment type="caution">
    <text evidence="4">The sequence shown here is derived from an EMBL/GenBank/DDBJ whole genome shotgun (WGS) entry which is preliminary data.</text>
</comment>
<evidence type="ECO:0000313" key="4">
    <source>
        <dbReference type="EMBL" id="PGH09646.1"/>
    </source>
</evidence>
<keyword evidence="1" id="KW-0677">Repeat</keyword>
<evidence type="ECO:0000313" key="5">
    <source>
        <dbReference type="Proteomes" id="UP000224634"/>
    </source>
</evidence>
<dbReference type="Pfam" id="PF25053">
    <property type="entry name" value="DUF7791"/>
    <property type="match status" value="1"/>
</dbReference>
<dbReference type="PANTHER" id="PTHR10039:SF5">
    <property type="entry name" value="NACHT DOMAIN-CONTAINING PROTEIN"/>
    <property type="match status" value="1"/>
</dbReference>
<dbReference type="EMBL" id="PDNA01000152">
    <property type="protein sequence ID" value="PGH09646.1"/>
    <property type="molecule type" value="Genomic_DNA"/>
</dbReference>
<reference evidence="4 5" key="1">
    <citation type="submission" date="2017-10" db="EMBL/GenBank/DDBJ databases">
        <title>Comparative genomics in systemic dimorphic fungi from Ajellomycetaceae.</title>
        <authorList>
            <person name="Munoz J.F."/>
            <person name="Mcewen J.G."/>
            <person name="Clay O.K."/>
            <person name="Cuomo C.A."/>
        </authorList>
    </citation>
    <scope>NUCLEOTIDE SEQUENCE [LARGE SCALE GENOMIC DNA]</scope>
    <source>
        <strain evidence="4 5">UAMH7299</strain>
    </source>
</reference>
<organism evidence="4 5">
    <name type="scientific">Polytolypa hystricis (strain UAMH7299)</name>
    <dbReference type="NCBI Taxonomy" id="1447883"/>
    <lineage>
        <taxon>Eukaryota</taxon>
        <taxon>Fungi</taxon>
        <taxon>Dikarya</taxon>
        <taxon>Ascomycota</taxon>
        <taxon>Pezizomycotina</taxon>
        <taxon>Eurotiomycetes</taxon>
        <taxon>Eurotiomycetidae</taxon>
        <taxon>Onygenales</taxon>
        <taxon>Onygenales incertae sedis</taxon>
        <taxon>Polytolypa</taxon>
    </lineage>
</organism>
<dbReference type="Gene3D" id="3.40.50.300">
    <property type="entry name" value="P-loop containing nucleotide triphosphate hydrolases"/>
    <property type="match status" value="1"/>
</dbReference>
<dbReference type="PANTHER" id="PTHR10039">
    <property type="entry name" value="AMELOGENIN"/>
    <property type="match status" value="1"/>
</dbReference>
<dbReference type="STRING" id="1447883.A0A2B7XKG2"/>
<dbReference type="InterPro" id="IPR027417">
    <property type="entry name" value="P-loop_NTPase"/>
</dbReference>
<proteinExistence type="predicted"/>
<dbReference type="Pfam" id="PF24883">
    <property type="entry name" value="NPHP3_N"/>
    <property type="match status" value="1"/>
</dbReference>
<dbReference type="Proteomes" id="UP000224634">
    <property type="component" value="Unassembled WGS sequence"/>
</dbReference>
<name>A0A2B7XKG2_POLH7</name>
<evidence type="ECO:0000259" key="3">
    <source>
        <dbReference type="Pfam" id="PF25053"/>
    </source>
</evidence>
<dbReference type="OrthoDB" id="4185255at2759"/>